<organism evidence="1 2">
    <name type="scientific">Nocardiopsis mangrovi</name>
    <dbReference type="NCBI Taxonomy" id="1179818"/>
    <lineage>
        <taxon>Bacteria</taxon>
        <taxon>Bacillati</taxon>
        <taxon>Actinomycetota</taxon>
        <taxon>Actinomycetes</taxon>
        <taxon>Streptosporangiales</taxon>
        <taxon>Nocardiopsidaceae</taxon>
        <taxon>Nocardiopsis</taxon>
    </lineage>
</organism>
<evidence type="ECO:0000313" key="1">
    <source>
        <dbReference type="EMBL" id="MFC4565853.1"/>
    </source>
</evidence>
<dbReference type="EMBL" id="JBHSFQ010000050">
    <property type="protein sequence ID" value="MFC4565853.1"/>
    <property type="molecule type" value="Genomic_DNA"/>
</dbReference>
<keyword evidence="2" id="KW-1185">Reference proteome</keyword>
<dbReference type="Gene3D" id="1.20.120.450">
    <property type="entry name" value="dinb family like domain"/>
    <property type="match status" value="1"/>
</dbReference>
<name>A0ABV9E7A0_9ACTN</name>
<dbReference type="InterPro" id="IPR007061">
    <property type="entry name" value="MST-like"/>
</dbReference>
<reference evidence="2" key="1">
    <citation type="journal article" date="2019" name="Int. J. Syst. Evol. Microbiol.">
        <title>The Global Catalogue of Microorganisms (GCM) 10K type strain sequencing project: providing services to taxonomists for standard genome sequencing and annotation.</title>
        <authorList>
            <consortium name="The Broad Institute Genomics Platform"/>
            <consortium name="The Broad Institute Genome Sequencing Center for Infectious Disease"/>
            <person name="Wu L."/>
            <person name="Ma J."/>
        </authorList>
    </citation>
    <scope>NUCLEOTIDE SEQUENCE [LARGE SCALE GENOMIC DNA]</scope>
    <source>
        <strain evidence="2">XZYJ18</strain>
    </source>
</reference>
<dbReference type="Pfam" id="PF04978">
    <property type="entry name" value="MST"/>
    <property type="match status" value="1"/>
</dbReference>
<accession>A0ABV9E7A0</accession>
<comment type="caution">
    <text evidence="1">The sequence shown here is derived from an EMBL/GenBank/DDBJ whole genome shotgun (WGS) entry which is preliminary data.</text>
</comment>
<protein>
    <submittedName>
        <fullName evidence="1">DinB family protein</fullName>
    </submittedName>
</protein>
<dbReference type="RefSeq" id="WP_378580209.1">
    <property type="nucleotide sequence ID" value="NZ_JBHSFQ010000050.1"/>
</dbReference>
<evidence type="ECO:0000313" key="2">
    <source>
        <dbReference type="Proteomes" id="UP001595923"/>
    </source>
</evidence>
<sequence>MAAENGMADERTEILEILAEQRGTLRLALEGITDEEAGRRTTVSELCLGGIVKHLSAVERGWMDTLLGRARPMADPTSPEVQASWRDGFRMVDGETLAGLLDDYAATARATEEIVMGLPGLDGRSRLPEAPWFPPNASWSARRILLHLIRETSQHAGHADIIREALDGANTTMRMAVAAG</sequence>
<dbReference type="InterPro" id="IPR034660">
    <property type="entry name" value="DinB/YfiT-like"/>
</dbReference>
<gene>
    <name evidence="1" type="ORF">ACFO4E_28675</name>
</gene>
<proteinExistence type="predicted"/>
<dbReference type="SUPFAM" id="SSF109854">
    <property type="entry name" value="DinB/YfiT-like putative metalloenzymes"/>
    <property type="match status" value="1"/>
</dbReference>
<dbReference type="Proteomes" id="UP001595923">
    <property type="component" value="Unassembled WGS sequence"/>
</dbReference>